<dbReference type="Proteomes" id="UP000816034">
    <property type="component" value="Unassembled WGS sequence"/>
</dbReference>
<name>A0AA88GYW2_NAELO</name>
<organism evidence="3 4">
    <name type="scientific">Naegleria lovaniensis</name>
    <name type="common">Amoeba</name>
    <dbReference type="NCBI Taxonomy" id="51637"/>
    <lineage>
        <taxon>Eukaryota</taxon>
        <taxon>Discoba</taxon>
        <taxon>Heterolobosea</taxon>
        <taxon>Tetramitia</taxon>
        <taxon>Eutetramitia</taxon>
        <taxon>Vahlkampfiidae</taxon>
        <taxon>Naegleria</taxon>
    </lineage>
</organism>
<evidence type="ECO:0000259" key="2">
    <source>
        <dbReference type="Pfam" id="PF01936"/>
    </source>
</evidence>
<dbReference type="GO" id="GO:0004540">
    <property type="term" value="F:RNA nuclease activity"/>
    <property type="evidence" value="ECO:0007669"/>
    <property type="project" value="InterPro"/>
</dbReference>
<feature type="compositionally biased region" description="Polar residues" evidence="1">
    <location>
        <begin position="262"/>
        <end position="275"/>
    </location>
</feature>
<feature type="compositionally biased region" description="Polar residues" evidence="1">
    <location>
        <begin position="284"/>
        <end position="293"/>
    </location>
</feature>
<evidence type="ECO:0000313" key="4">
    <source>
        <dbReference type="Proteomes" id="UP000816034"/>
    </source>
</evidence>
<dbReference type="PANTHER" id="PTHR35811:SF1">
    <property type="entry name" value="HTH OST-TYPE DOMAIN-CONTAINING PROTEIN"/>
    <property type="match status" value="1"/>
</dbReference>
<evidence type="ECO:0000313" key="3">
    <source>
        <dbReference type="EMBL" id="KAG2393500.1"/>
    </source>
</evidence>
<keyword evidence="4" id="KW-1185">Reference proteome</keyword>
<dbReference type="Gene3D" id="3.40.50.1010">
    <property type="entry name" value="5'-nuclease"/>
    <property type="match status" value="1"/>
</dbReference>
<dbReference type="GeneID" id="68099485"/>
<gene>
    <name evidence="3" type="ORF">C9374_007031</name>
</gene>
<feature type="domain" description="NYN" evidence="2">
    <location>
        <begin position="97"/>
        <end position="223"/>
    </location>
</feature>
<comment type="caution">
    <text evidence="3">The sequence shown here is derived from an EMBL/GenBank/DDBJ whole genome shotgun (WGS) entry which is preliminary data.</text>
</comment>
<accession>A0AA88GYW2</accession>
<sequence length="506" mass="57294">MLPSPLNTMKICIFSDSDSKQEEAEPNRDYTRMDSSSPPPSLDDSSLLPLSTTLFRSESKMDKHKEEHDEKYLPSSRCVNQVIDQISQMKLLPRKAAAIYIDLDNFPIRADSYADYSNLLEEIENKYHFKIISKKIFGDLMQFSKLPVELQYSHQLINCPKVNSRKNTTDIALAIDIVRDLERKKNFECFIIASSDSDFVPVVRAIIEEGKECWLLPSHTTPHEILTGLCTGVLQCGNMLKKPNIGCEPTSPTTTCEEAEPVSSSPKNTKASSPKLSPRKESKNGVTPSQNSLILESPVTSMKQVNSLSALSQLLKPTKNTDLDITKNIITNIVKKLYFSGASTFNMSFIHERLRERGVLYKSLGYSSFKLLFDEWKQEHPQFKLLTDPKNGELIFANPIAVLKKVESLPNVSSADVTKILTNHNVSLKSFSKKEVKKAITEIVLELRDNVSSFNLSFVHERLRERGIFYKAYGYESFKELFDEWAQEHTSIPLGVKRSSGEMVFL</sequence>
<proteinExistence type="predicted"/>
<evidence type="ECO:0000256" key="1">
    <source>
        <dbReference type="SAM" id="MobiDB-lite"/>
    </source>
</evidence>
<dbReference type="AlphaFoldDB" id="A0AA88GYW2"/>
<dbReference type="EMBL" id="PYSW02000002">
    <property type="protein sequence ID" value="KAG2393500.1"/>
    <property type="molecule type" value="Genomic_DNA"/>
</dbReference>
<feature type="compositionally biased region" description="Basic and acidic residues" evidence="1">
    <location>
        <begin position="17"/>
        <end position="32"/>
    </location>
</feature>
<dbReference type="Pfam" id="PF01936">
    <property type="entry name" value="NYN"/>
    <property type="match status" value="1"/>
</dbReference>
<dbReference type="RefSeq" id="XP_044555394.1">
    <property type="nucleotide sequence ID" value="XM_044696958.1"/>
</dbReference>
<feature type="region of interest" description="Disordered" evidence="1">
    <location>
        <begin position="13"/>
        <end position="48"/>
    </location>
</feature>
<dbReference type="PANTHER" id="PTHR35811">
    <property type="entry name" value="SLR1870 PROTEIN"/>
    <property type="match status" value="1"/>
</dbReference>
<reference evidence="3 4" key="1">
    <citation type="journal article" date="2018" name="BMC Genomics">
        <title>The genome of Naegleria lovaniensis, the basis for a comparative approach to unravel pathogenicity factors of the human pathogenic amoeba N. fowleri.</title>
        <authorList>
            <person name="Liechti N."/>
            <person name="Schurch N."/>
            <person name="Bruggmann R."/>
            <person name="Wittwer M."/>
        </authorList>
    </citation>
    <scope>NUCLEOTIDE SEQUENCE [LARGE SCALE GENOMIC DNA]</scope>
    <source>
        <strain evidence="3 4">ATCC 30569</strain>
    </source>
</reference>
<protein>
    <recommendedName>
        <fullName evidence="2">NYN domain-containing protein</fullName>
    </recommendedName>
</protein>
<feature type="region of interest" description="Disordered" evidence="1">
    <location>
        <begin position="247"/>
        <end position="293"/>
    </location>
</feature>
<dbReference type="InterPro" id="IPR021139">
    <property type="entry name" value="NYN"/>
</dbReference>